<dbReference type="GO" id="GO:0016887">
    <property type="term" value="F:ATP hydrolysis activity"/>
    <property type="evidence" value="ECO:0007669"/>
    <property type="project" value="InterPro"/>
</dbReference>
<dbReference type="InterPro" id="IPR003593">
    <property type="entry name" value="AAA+_ATPase"/>
</dbReference>
<dbReference type="Pfam" id="PF12002">
    <property type="entry name" value="MgsA_C"/>
    <property type="match status" value="1"/>
</dbReference>
<evidence type="ECO:0000256" key="2">
    <source>
        <dbReference type="ARBA" id="ARBA00020776"/>
    </source>
</evidence>
<dbReference type="GO" id="GO:0003677">
    <property type="term" value="F:DNA binding"/>
    <property type="evidence" value="ECO:0007669"/>
    <property type="project" value="InterPro"/>
</dbReference>
<dbReference type="Gene3D" id="3.40.50.300">
    <property type="entry name" value="P-loop containing nucleotide triphosphate hydrolases"/>
    <property type="match status" value="1"/>
</dbReference>
<proteinExistence type="inferred from homology"/>
<dbReference type="SUPFAM" id="SSF52540">
    <property type="entry name" value="P-loop containing nucleoside triphosphate hydrolases"/>
    <property type="match status" value="1"/>
</dbReference>
<dbReference type="Gene3D" id="1.10.3710.10">
    <property type="entry name" value="DNA polymerase III clamp loader subunits, C-terminal domain"/>
    <property type="match status" value="1"/>
</dbReference>
<gene>
    <name evidence="6" type="ORF">C6A27_02625</name>
</gene>
<evidence type="ECO:0000256" key="1">
    <source>
        <dbReference type="ARBA" id="ARBA00008959"/>
    </source>
</evidence>
<dbReference type="InterPro" id="IPR008921">
    <property type="entry name" value="DNA_pol3_clamp-load_cplx_C"/>
</dbReference>
<comment type="similarity">
    <text evidence="1">Belongs to the AAA ATPase family. RarA/MGS1/WRNIP1 subfamily.</text>
</comment>
<feature type="domain" description="AAA+ ATPase" evidence="5">
    <location>
        <begin position="38"/>
        <end position="150"/>
    </location>
</feature>
<evidence type="ECO:0000256" key="4">
    <source>
        <dbReference type="ARBA" id="ARBA00022840"/>
    </source>
</evidence>
<evidence type="ECO:0000313" key="7">
    <source>
        <dbReference type="Proteomes" id="UP000238573"/>
    </source>
</evidence>
<dbReference type="PANTHER" id="PTHR13779">
    <property type="entry name" value="WERNER HELICASE-INTERACTING PROTEIN 1 FAMILY MEMBER"/>
    <property type="match status" value="1"/>
</dbReference>
<dbReference type="InterPro" id="IPR051314">
    <property type="entry name" value="AAA_ATPase_RarA/MGS1/WRNIP1"/>
</dbReference>
<dbReference type="FunFam" id="1.10.8.60:FF:000029">
    <property type="entry name" value="Replication-associated recombination protein A"/>
    <property type="match status" value="1"/>
</dbReference>
<dbReference type="FunFam" id="3.40.50.300:FF:000766">
    <property type="entry name" value="Recombination factor protein RarA"/>
    <property type="match status" value="1"/>
</dbReference>
<evidence type="ECO:0000313" key="6">
    <source>
        <dbReference type="EMBL" id="PRT71675.1"/>
    </source>
</evidence>
<accession>A0A2T0G6K3</accession>
<dbReference type="RefSeq" id="WP_106383990.1">
    <property type="nucleotide sequence ID" value="NZ_PVSZ01000006.1"/>
</dbReference>
<evidence type="ECO:0000259" key="5">
    <source>
        <dbReference type="SMART" id="SM00382"/>
    </source>
</evidence>
<dbReference type="InterPro" id="IPR027417">
    <property type="entry name" value="P-loop_NTPase"/>
</dbReference>
<dbReference type="GO" id="GO:0005524">
    <property type="term" value="F:ATP binding"/>
    <property type="evidence" value="ECO:0007669"/>
    <property type="project" value="UniProtKB-KW"/>
</dbReference>
<dbReference type="FunFam" id="1.10.3710.10:FF:000003">
    <property type="entry name" value="ATPase, AAA family protein"/>
    <property type="match status" value="1"/>
</dbReference>
<dbReference type="FunFam" id="1.20.272.10:FF:000001">
    <property type="entry name" value="Putative AAA family ATPase"/>
    <property type="match status" value="1"/>
</dbReference>
<dbReference type="Gene3D" id="1.10.8.60">
    <property type="match status" value="1"/>
</dbReference>
<sequence length="423" mass="46881">MPENLAIRMRPKNIDQVIGQKHLVGEGKIIRRMVKANRLSSMILYGPPGIGKTSIASAIAGTTKFAFRTFNATVDSKKHLQEIAEEAKFSGGLVLLLDEIHRLDKTKQDFLLPLLENGLIIMIGATTENPFFSVTPAIRSRVQIFELEPLTNDDIKQAIQIALTDTERGFDFPVQLDDDALDFIATSTNGDLRSAFNSLDLAVLSTKEDTEGVRHISLDIMENSLQKSYITMDKDGDGHYDVLSALQKSIRGSDVNASLHYAARLIEAGDLPSLARRLTVIAYEDIGLANPDAQIHTVTALEAAQKIGFPEARILIANIVIDLALSPKSNSAYVAMDKALSDLRQNGNIAIPRHLRDGHYAGSKELGNAQDYKYPHNYPGNWVQQNYLPEKIKNADYFTPNENGKYERALGMTKNKIEQLKNH</sequence>
<dbReference type="InterPro" id="IPR032423">
    <property type="entry name" value="AAA_assoc_2"/>
</dbReference>
<dbReference type="GO" id="GO:0017116">
    <property type="term" value="F:single-stranded DNA helicase activity"/>
    <property type="evidence" value="ECO:0007669"/>
    <property type="project" value="TreeGrafter"/>
</dbReference>
<protein>
    <recommendedName>
        <fullName evidence="2">Replication-associated recombination protein A</fullName>
    </recommendedName>
</protein>
<dbReference type="Pfam" id="PF00004">
    <property type="entry name" value="AAA"/>
    <property type="match status" value="1"/>
</dbReference>
<name>A0A2T0G6K3_STRAP</name>
<dbReference type="Proteomes" id="UP000238573">
    <property type="component" value="Unassembled WGS sequence"/>
</dbReference>
<keyword evidence="4" id="KW-0067">ATP-binding</keyword>
<dbReference type="AlphaFoldDB" id="A0A2T0G6K3"/>
<dbReference type="InterPro" id="IPR003959">
    <property type="entry name" value="ATPase_AAA_core"/>
</dbReference>
<dbReference type="EMBL" id="PVSZ01000006">
    <property type="protein sequence ID" value="PRT71675.1"/>
    <property type="molecule type" value="Genomic_DNA"/>
</dbReference>
<dbReference type="Gene3D" id="1.20.272.10">
    <property type="match status" value="1"/>
</dbReference>
<dbReference type="SMART" id="SM00382">
    <property type="entry name" value="AAA"/>
    <property type="match status" value="1"/>
</dbReference>
<dbReference type="PANTHER" id="PTHR13779:SF7">
    <property type="entry name" value="ATPASE WRNIP1"/>
    <property type="match status" value="1"/>
</dbReference>
<dbReference type="CDD" id="cd18139">
    <property type="entry name" value="HLD_clamp_RarA"/>
    <property type="match status" value="1"/>
</dbReference>
<dbReference type="GO" id="GO:0006261">
    <property type="term" value="P:DNA-templated DNA replication"/>
    <property type="evidence" value="ECO:0007669"/>
    <property type="project" value="TreeGrafter"/>
</dbReference>
<keyword evidence="3" id="KW-0547">Nucleotide-binding</keyword>
<evidence type="ECO:0000256" key="3">
    <source>
        <dbReference type="ARBA" id="ARBA00022741"/>
    </source>
</evidence>
<dbReference type="SUPFAM" id="SSF48019">
    <property type="entry name" value="post-AAA+ oligomerization domain-like"/>
    <property type="match status" value="1"/>
</dbReference>
<dbReference type="Pfam" id="PF16193">
    <property type="entry name" value="AAA_assoc_2"/>
    <property type="match status" value="1"/>
</dbReference>
<dbReference type="GO" id="GO:0000731">
    <property type="term" value="P:DNA synthesis involved in DNA repair"/>
    <property type="evidence" value="ECO:0007669"/>
    <property type="project" value="TreeGrafter"/>
</dbReference>
<reference evidence="6 7" key="1">
    <citation type="journal article" date="1993" name="J. Dent. Res.">
        <title>The isolation and characterization of milleri group streptococci from dental periapical abscesses.</title>
        <authorList>
            <person name="Fisher L.E."/>
            <person name="Russell R.R."/>
        </authorList>
    </citation>
    <scope>NUCLEOTIDE SEQUENCE [LARGE SCALE GENOMIC DNA]</scope>
    <source>
        <strain evidence="6 7">OUP21</strain>
    </source>
</reference>
<dbReference type="InterPro" id="IPR021886">
    <property type="entry name" value="MgsA_C"/>
</dbReference>
<dbReference type="GO" id="GO:0008047">
    <property type="term" value="F:enzyme activator activity"/>
    <property type="evidence" value="ECO:0007669"/>
    <property type="project" value="TreeGrafter"/>
</dbReference>
<organism evidence="6 7">
    <name type="scientific">Streptococcus anginosus</name>
    <dbReference type="NCBI Taxonomy" id="1328"/>
    <lineage>
        <taxon>Bacteria</taxon>
        <taxon>Bacillati</taxon>
        <taxon>Bacillota</taxon>
        <taxon>Bacilli</taxon>
        <taxon>Lactobacillales</taxon>
        <taxon>Streptococcaceae</taxon>
        <taxon>Streptococcus</taxon>
        <taxon>Streptococcus anginosus group</taxon>
    </lineage>
</organism>
<comment type="caution">
    <text evidence="6">The sequence shown here is derived from an EMBL/GenBank/DDBJ whole genome shotgun (WGS) entry which is preliminary data.</text>
</comment>
<dbReference type="CDD" id="cd00009">
    <property type="entry name" value="AAA"/>
    <property type="match status" value="1"/>
</dbReference>